<sequence length="95" mass="10732">MSEPEDYDTPANKKAAKHDAQGVADLEKVTDNVEEKEFAGKVDVNAFEDEKEPVKQIKLKAEDIKFIFELTKSQAEQKLKENLGDLRKTLIALLN</sequence>
<dbReference type="InterPro" id="IPR044034">
    <property type="entry name" value="NAC-like_UBA"/>
</dbReference>
<evidence type="ECO:0000313" key="3">
    <source>
        <dbReference type="EMBL" id="KAL3315537.1"/>
    </source>
</evidence>
<gene>
    <name evidence="3" type="ORF">Ciccas_005830</name>
</gene>
<evidence type="ECO:0000259" key="2">
    <source>
        <dbReference type="Pfam" id="PF19026"/>
    </source>
</evidence>
<dbReference type="EMBL" id="JBJKFK010000728">
    <property type="protein sequence ID" value="KAL3315537.1"/>
    <property type="molecule type" value="Genomic_DNA"/>
</dbReference>
<dbReference type="PANTHER" id="PTHR31184:SF2">
    <property type="entry name" value="HUNTINGTIN-INTERACTING PROTEIN K"/>
    <property type="match status" value="1"/>
</dbReference>
<protein>
    <recommendedName>
        <fullName evidence="2">Nascent polypeptide-associated complex subunit alpha-like UBA domain-containing protein</fullName>
    </recommendedName>
</protein>
<feature type="region of interest" description="Disordered" evidence="1">
    <location>
        <begin position="1"/>
        <end position="22"/>
    </location>
</feature>
<evidence type="ECO:0000313" key="4">
    <source>
        <dbReference type="Proteomes" id="UP001626550"/>
    </source>
</evidence>
<comment type="caution">
    <text evidence="3">The sequence shown here is derived from an EMBL/GenBank/DDBJ whole genome shotgun (WGS) entry which is preliminary data.</text>
</comment>
<keyword evidence="4" id="KW-1185">Reference proteome</keyword>
<dbReference type="InterPro" id="IPR052617">
    <property type="entry name" value="Huntingtin-int_K"/>
</dbReference>
<accession>A0ABD2Q8M3</accession>
<proteinExistence type="predicted"/>
<dbReference type="PANTHER" id="PTHR31184">
    <property type="entry name" value="HUNTINGTIN-INTERACTING PROTEIN K FAMILY MEMBER"/>
    <property type="match status" value="1"/>
</dbReference>
<feature type="domain" description="Nascent polypeptide-associated complex subunit alpha-like UBA" evidence="2">
    <location>
        <begin position="57"/>
        <end position="94"/>
    </location>
</feature>
<dbReference type="Pfam" id="PF19026">
    <property type="entry name" value="UBA_HYPK"/>
    <property type="match status" value="1"/>
</dbReference>
<organism evidence="3 4">
    <name type="scientific">Cichlidogyrus casuarinus</name>
    <dbReference type="NCBI Taxonomy" id="1844966"/>
    <lineage>
        <taxon>Eukaryota</taxon>
        <taxon>Metazoa</taxon>
        <taxon>Spiralia</taxon>
        <taxon>Lophotrochozoa</taxon>
        <taxon>Platyhelminthes</taxon>
        <taxon>Monogenea</taxon>
        <taxon>Monopisthocotylea</taxon>
        <taxon>Dactylogyridea</taxon>
        <taxon>Ancyrocephalidae</taxon>
        <taxon>Cichlidogyrus</taxon>
    </lineage>
</organism>
<dbReference type="CDD" id="cd14361">
    <property type="entry name" value="UBA_HYPK"/>
    <property type="match status" value="1"/>
</dbReference>
<dbReference type="InterPro" id="IPR038922">
    <property type="entry name" value="HYPK_UBA"/>
</dbReference>
<name>A0ABD2Q8M3_9PLAT</name>
<reference evidence="3 4" key="1">
    <citation type="submission" date="2024-11" db="EMBL/GenBank/DDBJ databases">
        <title>Adaptive evolution of stress response genes in parasites aligns with host niche diversity.</title>
        <authorList>
            <person name="Hahn C."/>
            <person name="Resl P."/>
        </authorList>
    </citation>
    <scope>NUCLEOTIDE SEQUENCE [LARGE SCALE GENOMIC DNA]</scope>
    <source>
        <strain evidence="3">EGGRZ-B1_66</strain>
        <tissue evidence="3">Body</tissue>
    </source>
</reference>
<evidence type="ECO:0000256" key="1">
    <source>
        <dbReference type="SAM" id="MobiDB-lite"/>
    </source>
</evidence>
<dbReference type="AlphaFoldDB" id="A0ABD2Q8M3"/>
<dbReference type="Proteomes" id="UP001626550">
    <property type="component" value="Unassembled WGS sequence"/>
</dbReference>